<dbReference type="AlphaFoldDB" id="A0A1M5FF34"/>
<feature type="compositionally biased region" description="Low complexity" evidence="1">
    <location>
        <begin position="284"/>
        <end position="297"/>
    </location>
</feature>
<accession>A0A1M5FF34</accession>
<name>A0A1M5FF34_STRHI</name>
<dbReference type="Proteomes" id="UP000184501">
    <property type="component" value="Unassembled WGS sequence"/>
</dbReference>
<reference evidence="2 3" key="1">
    <citation type="submission" date="2016-11" db="EMBL/GenBank/DDBJ databases">
        <authorList>
            <person name="Jaros S."/>
            <person name="Januszkiewicz K."/>
            <person name="Wedrychowicz H."/>
        </authorList>
    </citation>
    <scope>NUCLEOTIDE SEQUENCE [LARGE SCALE GENOMIC DNA]</scope>
    <source>
        <strain evidence="2 3">DSM 44523</strain>
    </source>
</reference>
<feature type="region of interest" description="Disordered" evidence="1">
    <location>
        <begin position="259"/>
        <end position="297"/>
    </location>
</feature>
<organism evidence="2 3">
    <name type="scientific">Streptoalloteichus hindustanus</name>
    <dbReference type="NCBI Taxonomy" id="2017"/>
    <lineage>
        <taxon>Bacteria</taxon>
        <taxon>Bacillati</taxon>
        <taxon>Actinomycetota</taxon>
        <taxon>Actinomycetes</taxon>
        <taxon>Pseudonocardiales</taxon>
        <taxon>Pseudonocardiaceae</taxon>
        <taxon>Streptoalloteichus</taxon>
    </lineage>
</organism>
<proteinExistence type="predicted"/>
<evidence type="ECO:0000313" key="2">
    <source>
        <dbReference type="EMBL" id="SHF90133.1"/>
    </source>
</evidence>
<dbReference type="EMBL" id="FQVN01000005">
    <property type="protein sequence ID" value="SHF90133.1"/>
    <property type="molecule type" value="Genomic_DNA"/>
</dbReference>
<feature type="region of interest" description="Disordered" evidence="1">
    <location>
        <begin position="154"/>
        <end position="175"/>
    </location>
</feature>
<feature type="compositionally biased region" description="Basic residues" evidence="1">
    <location>
        <begin position="163"/>
        <end position="172"/>
    </location>
</feature>
<feature type="region of interest" description="Disordered" evidence="1">
    <location>
        <begin position="59"/>
        <end position="82"/>
    </location>
</feature>
<sequence>MPPAATRTRTGGPHACWGGFRVSTTPLGDVEDKRDACESAFRGGSSVWVILRRSPHLMSPGRNAHPHVRGRGSRSDSPGCADQVPGQEITVAADALQECHAAVQAATEGSWQRGQRRPWPGSPRRWTVPARSPQLLRELHRRLARFAGRWANPSPAPEPWPHRPAHRSRSRRAQGVPMTERRMTFSVHISVQSRRDSFSEVARTDLEVETLFGRCWQPGRTSTTRRRTWWNVRPTARRRCPTTRSSSTLTLPPSWALLPTPAPNRKGGRGSAFPTRRTRRRSCTRTSVRGTGFRLMP</sequence>
<evidence type="ECO:0000256" key="1">
    <source>
        <dbReference type="SAM" id="MobiDB-lite"/>
    </source>
</evidence>
<keyword evidence="3" id="KW-1185">Reference proteome</keyword>
<gene>
    <name evidence="2" type="ORF">SAMN05444320_105413</name>
</gene>
<protein>
    <submittedName>
        <fullName evidence="2">Uncharacterized protein</fullName>
    </submittedName>
</protein>
<evidence type="ECO:0000313" key="3">
    <source>
        <dbReference type="Proteomes" id="UP000184501"/>
    </source>
</evidence>
<feature type="region of interest" description="Disordered" evidence="1">
    <location>
        <begin position="107"/>
        <end position="128"/>
    </location>
</feature>